<dbReference type="AlphaFoldDB" id="A0A1I6LX01"/>
<name>A0A1I6LX01_9RHOB</name>
<protein>
    <submittedName>
        <fullName evidence="1">Uncharacterized protein</fullName>
    </submittedName>
</protein>
<gene>
    <name evidence="1" type="ORF">SAMN05444714_0976</name>
</gene>
<organism evidence="1 2">
    <name type="scientific">Yoonia litorea</name>
    <dbReference type="NCBI Taxonomy" id="1123755"/>
    <lineage>
        <taxon>Bacteria</taxon>
        <taxon>Pseudomonadati</taxon>
        <taxon>Pseudomonadota</taxon>
        <taxon>Alphaproteobacteria</taxon>
        <taxon>Rhodobacterales</taxon>
        <taxon>Paracoccaceae</taxon>
        <taxon>Yoonia</taxon>
    </lineage>
</organism>
<evidence type="ECO:0000313" key="2">
    <source>
        <dbReference type="Proteomes" id="UP000198926"/>
    </source>
</evidence>
<dbReference type="EMBL" id="FOZM01000001">
    <property type="protein sequence ID" value="SFS07935.1"/>
    <property type="molecule type" value="Genomic_DNA"/>
</dbReference>
<dbReference type="Proteomes" id="UP000198926">
    <property type="component" value="Unassembled WGS sequence"/>
</dbReference>
<sequence length="110" mass="12404">MRLAEINKLFHAIRQTLEEMLEQLRAGEGTKPADVLKKIGELQTAHIKVLEQEKAYHDSLGQKDGPEALDFDAIRAEIGRRLDRIRAVQDADDVSGEIAFRSHRSPPVSF</sequence>
<reference evidence="1 2" key="1">
    <citation type="submission" date="2016-10" db="EMBL/GenBank/DDBJ databases">
        <authorList>
            <person name="de Groot N.N."/>
        </authorList>
    </citation>
    <scope>NUCLEOTIDE SEQUENCE [LARGE SCALE GENOMIC DNA]</scope>
    <source>
        <strain evidence="1 2">DSM 29433</strain>
    </source>
</reference>
<dbReference type="STRING" id="1123755.SAMN05444714_0976"/>
<keyword evidence="2" id="KW-1185">Reference proteome</keyword>
<proteinExistence type="predicted"/>
<evidence type="ECO:0000313" key="1">
    <source>
        <dbReference type="EMBL" id="SFS07935.1"/>
    </source>
</evidence>
<accession>A0A1I6LX01</accession>